<dbReference type="OrthoDB" id="397220at2759"/>
<dbReference type="Proteomes" id="UP000689195">
    <property type="component" value="Unassembled WGS sequence"/>
</dbReference>
<accession>A0A8S1SSN5</accession>
<keyword evidence="2" id="KW-1185">Reference proteome</keyword>
<proteinExistence type="predicted"/>
<dbReference type="EMBL" id="CAJJDO010000013">
    <property type="protein sequence ID" value="CAD8144581.1"/>
    <property type="molecule type" value="Genomic_DNA"/>
</dbReference>
<comment type="caution">
    <text evidence="1">The sequence shown here is derived from an EMBL/GenBank/DDBJ whole genome shotgun (WGS) entry which is preliminary data.</text>
</comment>
<organism evidence="1 2">
    <name type="scientific">Paramecium pentaurelia</name>
    <dbReference type="NCBI Taxonomy" id="43138"/>
    <lineage>
        <taxon>Eukaryota</taxon>
        <taxon>Sar</taxon>
        <taxon>Alveolata</taxon>
        <taxon>Ciliophora</taxon>
        <taxon>Intramacronucleata</taxon>
        <taxon>Oligohymenophorea</taxon>
        <taxon>Peniculida</taxon>
        <taxon>Parameciidae</taxon>
        <taxon>Paramecium</taxon>
    </lineage>
</organism>
<reference evidence="1" key="1">
    <citation type="submission" date="2021-01" db="EMBL/GenBank/DDBJ databases">
        <authorList>
            <consortium name="Genoscope - CEA"/>
            <person name="William W."/>
        </authorList>
    </citation>
    <scope>NUCLEOTIDE SEQUENCE</scope>
</reference>
<dbReference type="PANTHER" id="PTHR39767">
    <property type="entry name" value="CALCIUM/CALMODULIN-BINDING MEMBRANE PROTEIN PCM4-RELATED"/>
    <property type="match status" value="1"/>
</dbReference>
<evidence type="ECO:0008006" key="3">
    <source>
        <dbReference type="Google" id="ProtNLM"/>
    </source>
</evidence>
<dbReference type="PANTHER" id="PTHR39767:SF2">
    <property type="entry name" value="CHROMOSOME UNDETERMINED SCAFFOLD_1, WHOLE GENOME SHOTGUN SEQUENCE"/>
    <property type="match status" value="1"/>
</dbReference>
<evidence type="ECO:0000313" key="2">
    <source>
        <dbReference type="Proteomes" id="UP000689195"/>
    </source>
</evidence>
<name>A0A8S1SSN5_9CILI</name>
<sequence length="441" mass="50976">MASLSLVGTDSSPAFLEFISLPHSTSRITIDRAVKWTFNEDIVLSISPLEFYTSAEKASFHSLRIQGNFYYKNQPQWMLWWQENYWQQPVDWSDNSISTCGGISMLGGYGKFAGGEVQKTFVELPQHSKVRIVANYHFIDGWGGETGFLRVSIGRMDGMEYVWTEKYDYSKVKNGISVCGSRYPEGKLTSVIDVSFPHTKDTIKLGFGSTLDNDPLENSFGISNLRCSISNSTSQRSQSQKMSENEQCNSNSHFSTCCSNTSSEIDEIDDPLNYASFNDFQSVLPLVINGVKIQKVTWDLFSAPPNVYSQWKAHCFWTVGYTYDFTMKKMKHSNNIRYRLTINAWCCLNSKSWVKNKWDRLLEHETGHYLIGCLCALEFKARADKSKFTKNYRLESMKIFQDTFQEYLSLERRYDEETNHSQNISKQKEWNEFIIKELQKY</sequence>
<protein>
    <recommendedName>
        <fullName evidence="3">DUF922 domain-containing protein</fullName>
    </recommendedName>
</protein>
<evidence type="ECO:0000313" key="1">
    <source>
        <dbReference type="EMBL" id="CAD8144581.1"/>
    </source>
</evidence>
<dbReference type="AlphaFoldDB" id="A0A8S1SSN5"/>
<gene>
    <name evidence="1" type="ORF">PPENT_87.1.T0130296</name>
</gene>